<evidence type="ECO:0000256" key="1">
    <source>
        <dbReference type="SAM" id="MobiDB-lite"/>
    </source>
</evidence>
<evidence type="ECO:0000313" key="2">
    <source>
        <dbReference type="EMBL" id="VVA92028.1"/>
    </source>
</evidence>
<dbReference type="Proteomes" id="UP000489600">
    <property type="component" value="Unassembled WGS sequence"/>
</dbReference>
<dbReference type="GO" id="GO:0005634">
    <property type="term" value="C:nucleus"/>
    <property type="evidence" value="ECO:0007669"/>
    <property type="project" value="TreeGrafter"/>
</dbReference>
<feature type="compositionally biased region" description="Basic and acidic residues" evidence="1">
    <location>
        <begin position="238"/>
        <end position="252"/>
    </location>
</feature>
<feature type="region of interest" description="Disordered" evidence="1">
    <location>
        <begin position="202"/>
        <end position="268"/>
    </location>
</feature>
<feature type="compositionally biased region" description="Polar residues" evidence="1">
    <location>
        <begin position="369"/>
        <end position="379"/>
    </location>
</feature>
<feature type="region of interest" description="Disordered" evidence="1">
    <location>
        <begin position="296"/>
        <end position="346"/>
    </location>
</feature>
<accession>A0A565ATR6</accession>
<dbReference type="OrthoDB" id="1211981at2759"/>
<gene>
    <name evidence="2" type="ORF">ANE_LOCUS2473</name>
</gene>
<dbReference type="PANTHER" id="PTHR34661">
    <property type="entry name" value="INCREASED DNA METHYLATION 3"/>
    <property type="match status" value="1"/>
</dbReference>
<comment type="caution">
    <text evidence="2">The sequence shown here is derived from an EMBL/GenBank/DDBJ whole genome shotgun (WGS) entry which is preliminary data.</text>
</comment>
<feature type="compositionally biased region" description="Basic and acidic residues" evidence="1">
    <location>
        <begin position="212"/>
        <end position="224"/>
    </location>
</feature>
<reference evidence="2" key="1">
    <citation type="submission" date="2019-07" db="EMBL/GenBank/DDBJ databases">
        <authorList>
            <person name="Dittberner H."/>
        </authorList>
    </citation>
    <scope>NUCLEOTIDE SEQUENCE [LARGE SCALE GENOMIC DNA]</scope>
</reference>
<dbReference type="AlphaFoldDB" id="A0A565ATR6"/>
<feature type="compositionally biased region" description="Basic and acidic residues" evidence="1">
    <location>
        <begin position="318"/>
        <end position="339"/>
    </location>
</feature>
<dbReference type="EMBL" id="CABITT030000001">
    <property type="protein sequence ID" value="VVA92028.1"/>
    <property type="molecule type" value="Genomic_DNA"/>
</dbReference>
<keyword evidence="3" id="KW-1185">Reference proteome</keyword>
<dbReference type="FunFam" id="2.60.40.790:FF:000049">
    <property type="entry name" value="Increased DNA methylation 3"/>
    <property type="match status" value="1"/>
</dbReference>
<feature type="compositionally biased region" description="Polar residues" evidence="1">
    <location>
        <begin position="259"/>
        <end position="268"/>
    </location>
</feature>
<feature type="region of interest" description="Disordered" evidence="1">
    <location>
        <begin position="366"/>
        <end position="389"/>
    </location>
</feature>
<evidence type="ECO:0000313" key="3">
    <source>
        <dbReference type="Proteomes" id="UP000489600"/>
    </source>
</evidence>
<dbReference type="InterPro" id="IPR039321">
    <property type="entry name" value="IDM2/3-like"/>
</dbReference>
<organism evidence="2 3">
    <name type="scientific">Arabis nemorensis</name>
    <dbReference type="NCBI Taxonomy" id="586526"/>
    <lineage>
        <taxon>Eukaryota</taxon>
        <taxon>Viridiplantae</taxon>
        <taxon>Streptophyta</taxon>
        <taxon>Embryophyta</taxon>
        <taxon>Tracheophyta</taxon>
        <taxon>Spermatophyta</taxon>
        <taxon>Magnoliopsida</taxon>
        <taxon>eudicotyledons</taxon>
        <taxon>Gunneridae</taxon>
        <taxon>Pentapetalae</taxon>
        <taxon>rosids</taxon>
        <taxon>malvids</taxon>
        <taxon>Brassicales</taxon>
        <taxon>Brassicaceae</taxon>
        <taxon>Arabideae</taxon>
        <taxon>Arabis</taxon>
    </lineage>
</organism>
<proteinExistence type="predicted"/>
<evidence type="ECO:0008006" key="4">
    <source>
        <dbReference type="Google" id="ProtNLM"/>
    </source>
</evidence>
<protein>
    <recommendedName>
        <fullName evidence="4">SHSP domain-containing protein</fullName>
    </recommendedName>
</protein>
<dbReference type="PANTHER" id="PTHR34661:SF1">
    <property type="entry name" value="INCREASED DNA METHYLATION 3"/>
    <property type="match status" value="1"/>
</dbReference>
<name>A0A565ATR6_9BRAS</name>
<sequence length="533" mass="59702">MSLCSEGLSSDQYFLVNFIMSNYLGPDVYSDNPRCSASQRLAKGLPPYTLNHIGPSSLTVVQLQSLYYYVLRNANSSLVLHPDMIYMYLKGYLPLEPVGEFHQFTYFFPTNLHPQKRYSPSHEIVKGIVVIDDPAVAFISNEELQRFRCLSRLDDLKIDRVVSLSPRRVQLDETRGTEQDCARNREEKSNGLVTVASLSPRRVQLDETQGTEQDRSRNMEEKSNRLVTVASLSPQRVQLDETRGTEQDRSRNGEAISNGLVTNHDCNSSGEIQETCERKKEEEAVVGHAVCVISKTPESQGTEEECSRNDEATSNELVSDKDCNSSAEPRETSKRKKEEEEAYADHAAFGISKTPERFRETYKRKRFKNSSTKATNKNGETAMARDKSDHHRSFALVPFPPEMKECDTEPSFVINGTASKGTLGPSVGVVDIGVNKVAYFFQVALPGVRKGHGEFSCEIESDGKVILEGMTTTGEKTIKRHSRVFDMNVGKLCPPGPFKLCFSLPGPVDPRLFSPNFRSDGIFEAVIIRHKNS</sequence>